<organism evidence="9 10">
    <name type="scientific">Neobacillus kokaensis</name>
    <dbReference type="NCBI Taxonomy" id="2759023"/>
    <lineage>
        <taxon>Bacteria</taxon>
        <taxon>Bacillati</taxon>
        <taxon>Bacillota</taxon>
        <taxon>Bacilli</taxon>
        <taxon>Bacillales</taxon>
        <taxon>Bacillaceae</taxon>
        <taxon>Neobacillus</taxon>
    </lineage>
</organism>
<keyword evidence="10" id="KW-1185">Reference proteome</keyword>
<dbReference type="RefSeq" id="WP_191276537.1">
    <property type="nucleotide sequence ID" value="NZ_BNDS01000029.1"/>
</dbReference>
<feature type="domain" description="Large ribosomal subunit protein bL25 L25" evidence="7">
    <location>
        <begin position="5"/>
        <end position="91"/>
    </location>
</feature>
<evidence type="ECO:0000256" key="4">
    <source>
        <dbReference type="ARBA" id="ARBA00023274"/>
    </source>
</evidence>
<evidence type="ECO:0000256" key="5">
    <source>
        <dbReference type="HAMAP-Rule" id="MF_01334"/>
    </source>
</evidence>
<dbReference type="InterPro" id="IPR037121">
    <property type="entry name" value="Ribosomal_bL25_C"/>
</dbReference>
<dbReference type="InterPro" id="IPR020057">
    <property type="entry name" value="Ribosomal_bL25_b-dom"/>
</dbReference>
<evidence type="ECO:0000256" key="6">
    <source>
        <dbReference type="SAM" id="MobiDB-lite"/>
    </source>
</evidence>
<dbReference type="InterPro" id="IPR020930">
    <property type="entry name" value="Ribosomal_uL5_bac-type"/>
</dbReference>
<comment type="caution">
    <text evidence="9">The sequence shown here is derived from an EMBL/GenBank/DDBJ whole genome shotgun (WGS) entry which is preliminary data.</text>
</comment>
<dbReference type="HAMAP" id="MF_01334">
    <property type="entry name" value="Ribosomal_bL25_CTC"/>
    <property type="match status" value="1"/>
</dbReference>
<dbReference type="NCBIfam" id="NF004133">
    <property type="entry name" value="PRK05618.2-4"/>
    <property type="match status" value="1"/>
</dbReference>
<keyword evidence="3 5" id="KW-0689">Ribosomal protein</keyword>
<feature type="region of interest" description="Disordered" evidence="6">
    <location>
        <begin position="176"/>
        <end position="212"/>
    </location>
</feature>
<dbReference type="Proteomes" id="UP000637074">
    <property type="component" value="Unassembled WGS sequence"/>
</dbReference>
<dbReference type="InterPro" id="IPR020056">
    <property type="entry name" value="Rbsml_bL25/Gln-tRNA_synth_N"/>
</dbReference>
<evidence type="ECO:0000256" key="2">
    <source>
        <dbReference type="ARBA" id="ARBA00022884"/>
    </source>
</evidence>
<dbReference type="InterPro" id="IPR029751">
    <property type="entry name" value="Ribosomal_L25_dom"/>
</dbReference>
<dbReference type="PANTHER" id="PTHR33284:SF1">
    <property type="entry name" value="RIBOSOMAL PROTEIN L25_GLN-TRNA SYNTHETASE, ANTI-CODON-BINDING DOMAIN-CONTAINING PROTEIN"/>
    <property type="match status" value="1"/>
</dbReference>
<dbReference type="InterPro" id="IPR011035">
    <property type="entry name" value="Ribosomal_bL25/Gln-tRNA_synth"/>
</dbReference>
<sequence length="212" mass="23244">MSTVLQAKERKELRRSELRKIRDNGNIPAVVYGAKVDSKPVFVSSADLTKTIRMVGRNGIISLDVDGNKVDVILSDYQEDCIKRDIIHVDFLAVDKSSKITVNVRLVLTGEAAGVKDGGVLQQPLHEVSITTTPDNIPPQIEMDVSNLQVGETASISDLLHQGDFTINHEEDEVIASILPPKQEEEIDAGEQQEGGHPDNEEGRETEPVGKE</sequence>
<dbReference type="Pfam" id="PF01386">
    <property type="entry name" value="Ribosomal_L25p"/>
    <property type="match status" value="1"/>
</dbReference>
<evidence type="ECO:0000259" key="8">
    <source>
        <dbReference type="Pfam" id="PF14693"/>
    </source>
</evidence>
<comment type="similarity">
    <text evidence="5">Belongs to the bacterial ribosomal protein bL25 family. CTC subfamily.</text>
</comment>
<dbReference type="EMBL" id="BNDS01000029">
    <property type="protein sequence ID" value="GHI00875.1"/>
    <property type="molecule type" value="Genomic_DNA"/>
</dbReference>
<evidence type="ECO:0000259" key="7">
    <source>
        <dbReference type="Pfam" id="PF01386"/>
    </source>
</evidence>
<feature type="compositionally biased region" description="Basic and acidic residues" evidence="6">
    <location>
        <begin position="194"/>
        <end position="212"/>
    </location>
</feature>
<evidence type="ECO:0000313" key="9">
    <source>
        <dbReference type="EMBL" id="GHI00875.1"/>
    </source>
</evidence>
<comment type="function">
    <text evidence="5">This is one of the proteins that binds to the 5S RNA in the ribosome where it forms part of the central protuberance.</text>
</comment>
<evidence type="ECO:0000256" key="1">
    <source>
        <dbReference type="ARBA" id="ARBA00022730"/>
    </source>
</evidence>
<reference evidence="9 10" key="1">
    <citation type="journal article" date="2022" name="Int. J. Syst. Evol. Microbiol.">
        <title>Neobacillus kokaensis sp. nov., isolated from soil.</title>
        <authorList>
            <person name="Yuki K."/>
            <person name="Matsubara H."/>
            <person name="Yamaguchi S."/>
        </authorList>
    </citation>
    <scope>NUCLEOTIDE SEQUENCE [LARGE SCALE GENOMIC DNA]</scope>
    <source>
        <strain evidence="9 10">LOB 377</strain>
    </source>
</reference>
<name>A0ABQ3N7F9_9BACI</name>
<dbReference type="PANTHER" id="PTHR33284">
    <property type="entry name" value="RIBOSOMAL PROTEIN L25/GLN-TRNA SYNTHETASE, ANTI-CODON-BINDING DOMAIN-CONTAINING PROTEIN"/>
    <property type="match status" value="1"/>
</dbReference>
<dbReference type="CDD" id="cd00495">
    <property type="entry name" value="Ribosomal_L25_TL5_CTC"/>
    <property type="match status" value="1"/>
</dbReference>
<evidence type="ECO:0000313" key="10">
    <source>
        <dbReference type="Proteomes" id="UP000637074"/>
    </source>
</evidence>
<keyword evidence="1 5" id="KW-0699">rRNA-binding</keyword>
<keyword evidence="2 5" id="KW-0694">RNA-binding</keyword>
<dbReference type="Gene3D" id="2.170.120.20">
    <property type="entry name" value="Ribosomal protein L25, beta domain"/>
    <property type="match status" value="1"/>
</dbReference>
<dbReference type="InterPro" id="IPR001021">
    <property type="entry name" value="Ribosomal_bL25_long"/>
</dbReference>
<gene>
    <name evidence="5 9" type="primary">ctc</name>
    <name evidence="5" type="synonym">rplY</name>
    <name evidence="9" type="ORF">AM1BK_44170</name>
</gene>
<accession>A0ABQ3N7F9</accession>
<dbReference type="SUPFAM" id="SSF50715">
    <property type="entry name" value="Ribosomal protein L25-like"/>
    <property type="match status" value="1"/>
</dbReference>
<proteinExistence type="inferred from homology"/>
<dbReference type="Gene3D" id="2.40.240.10">
    <property type="entry name" value="Ribosomal Protein L25, Chain P"/>
    <property type="match status" value="1"/>
</dbReference>
<protein>
    <recommendedName>
        <fullName evidence="5">Large ribosomal subunit protein bL25</fullName>
    </recommendedName>
    <alternativeName>
        <fullName evidence="5">General stress protein CTC</fullName>
    </alternativeName>
</protein>
<dbReference type="Pfam" id="PF14693">
    <property type="entry name" value="Ribosomal_TL5_C"/>
    <property type="match status" value="1"/>
</dbReference>
<evidence type="ECO:0000256" key="3">
    <source>
        <dbReference type="ARBA" id="ARBA00022980"/>
    </source>
</evidence>
<comment type="subunit">
    <text evidence="5">Part of the 50S ribosomal subunit; part of the 5S rRNA/L5/L18/L25 subcomplex. Contacts the 5S rRNA. Binds to the 5S rRNA independently of L5 and L18.</text>
</comment>
<keyword evidence="4 5" id="KW-0687">Ribonucleoprotein</keyword>
<dbReference type="NCBIfam" id="TIGR00731">
    <property type="entry name" value="bL25_bact_ctc"/>
    <property type="match status" value="1"/>
</dbReference>
<feature type="domain" description="Large ribosomal subunit protein bL25 beta" evidence="8">
    <location>
        <begin position="99"/>
        <end position="182"/>
    </location>
</feature>